<feature type="compositionally biased region" description="Basic and acidic residues" evidence="1">
    <location>
        <begin position="153"/>
        <end position="168"/>
    </location>
</feature>
<feature type="signal peptide" evidence="3">
    <location>
        <begin position="1"/>
        <end position="19"/>
    </location>
</feature>
<feature type="compositionally biased region" description="Basic and acidic residues" evidence="1">
    <location>
        <begin position="620"/>
        <end position="635"/>
    </location>
</feature>
<keyword evidence="2" id="KW-0812">Transmembrane</keyword>
<feature type="region of interest" description="Disordered" evidence="1">
    <location>
        <begin position="378"/>
        <end position="403"/>
    </location>
</feature>
<keyword evidence="3" id="KW-0732">Signal</keyword>
<keyword evidence="6" id="KW-1185">Reference proteome</keyword>
<keyword evidence="2" id="KW-1133">Transmembrane helix</keyword>
<gene>
    <name evidence="4" type="ORF">C1SCF055_LOCUS17654</name>
</gene>
<evidence type="ECO:0000256" key="1">
    <source>
        <dbReference type="SAM" id="MobiDB-lite"/>
    </source>
</evidence>
<feature type="transmembrane region" description="Helical" evidence="2">
    <location>
        <begin position="675"/>
        <end position="694"/>
    </location>
</feature>
<feature type="region of interest" description="Disordered" evidence="1">
    <location>
        <begin position="612"/>
        <end position="636"/>
    </location>
</feature>
<evidence type="ECO:0000313" key="6">
    <source>
        <dbReference type="Proteomes" id="UP001152797"/>
    </source>
</evidence>
<dbReference type="EMBL" id="CAMXCT020001503">
    <property type="protein sequence ID" value="CAL1144061.1"/>
    <property type="molecule type" value="Genomic_DNA"/>
</dbReference>
<dbReference type="Proteomes" id="UP001152797">
    <property type="component" value="Unassembled WGS sequence"/>
</dbReference>
<feature type="region of interest" description="Disordered" evidence="1">
    <location>
        <begin position="59"/>
        <end position="83"/>
    </location>
</feature>
<accession>A0A9P1CI69</accession>
<feature type="region of interest" description="Disordered" evidence="1">
    <location>
        <begin position="528"/>
        <end position="550"/>
    </location>
</feature>
<reference evidence="4" key="1">
    <citation type="submission" date="2022-10" db="EMBL/GenBank/DDBJ databases">
        <authorList>
            <person name="Chen Y."/>
            <person name="Dougan E. K."/>
            <person name="Chan C."/>
            <person name="Rhodes N."/>
            <person name="Thang M."/>
        </authorList>
    </citation>
    <scope>NUCLEOTIDE SEQUENCE</scope>
</reference>
<keyword evidence="2" id="KW-0472">Membrane</keyword>
<dbReference type="AlphaFoldDB" id="A0A9P1CI69"/>
<reference evidence="5 6" key="2">
    <citation type="submission" date="2024-05" db="EMBL/GenBank/DDBJ databases">
        <authorList>
            <person name="Chen Y."/>
            <person name="Shah S."/>
            <person name="Dougan E. K."/>
            <person name="Thang M."/>
            <person name="Chan C."/>
        </authorList>
    </citation>
    <scope>NUCLEOTIDE SEQUENCE [LARGE SCALE GENOMIC DNA]</scope>
</reference>
<feature type="region of interest" description="Disordered" evidence="1">
    <location>
        <begin position="143"/>
        <end position="168"/>
    </location>
</feature>
<evidence type="ECO:0000313" key="5">
    <source>
        <dbReference type="EMBL" id="CAL4777998.1"/>
    </source>
</evidence>
<dbReference type="EMBL" id="CAMXCT010001503">
    <property type="protein sequence ID" value="CAI3990686.1"/>
    <property type="molecule type" value="Genomic_DNA"/>
</dbReference>
<name>A0A9P1CI69_9DINO</name>
<protein>
    <submittedName>
        <fullName evidence="5">Protein O-linked-mannose beta-1,2-N-acetylglucosaminyltransferase 1</fullName>
    </submittedName>
</protein>
<evidence type="ECO:0000256" key="2">
    <source>
        <dbReference type="SAM" id="Phobius"/>
    </source>
</evidence>
<feature type="compositionally biased region" description="Basic and acidic residues" evidence="1">
    <location>
        <begin position="388"/>
        <end position="403"/>
    </location>
</feature>
<proteinExistence type="predicted"/>
<evidence type="ECO:0000256" key="3">
    <source>
        <dbReference type="SAM" id="SignalP"/>
    </source>
</evidence>
<evidence type="ECO:0000313" key="4">
    <source>
        <dbReference type="EMBL" id="CAI3990686.1"/>
    </source>
</evidence>
<sequence length="696" mass="73761">MPCSRKCLVLLTLALTSRAEDAAGHLRGPSKEDAPATPSAPADHGLTELVRLIELPDASGLPDTPGPYKEVPSDADAGKPTAAVKEWRSKVPNATHGSLGSLVSLQAWQDYQFCNVHQTGFFCDGLTRIRCCKLEDGYAKCGSAANSSTCGAEKPEKSEQPKQPESSKQKALWFYPPAGYPAYPGYPGGSGGWHIHQGWHVSTVTIPIRCLATTICSSNLLFGPLCLCHSSQCVAMPCSRKCLVLLTLALTSRAEDAAGHLRGPSKEDAPATPSAPADHGLTELVRLIELPDASGLPDTPGPYKEVPSDADAGKPTAAVKEWRSKVPNATHGSLGSLVSLQAWQDYQFCNVHQTGFFCDGLTRIRCCKLENGYAKCGSTANSSTCGAEKPEKSEQPKQPESSKQKALWFYPPAGYPAYPGYPGGSGGWHIHQGWHVSTMTIPIRWLATTICSSNLLFGPLCLSHSSQCVAMPCSRKCLVLLTLALTSRAEDAAGHLRGPSKEDAPATPSAPAAPGLAELIELPDASGLPDTPGPYKEVPSDADAGKPTAAVKEWRSKVPNATHGSLGSLVSLQAWQDYQFCNVHQTGFFCDGLTRIRCCKLENGYAKCGSAANSSTCGAEKPEKSEQPKQPESSKQKPFGFILQLGTLHIPDIPVAAVAGTFTRAGMSAAIANRIMWAPFVAVTVLSTAAAILGTM</sequence>
<organism evidence="4">
    <name type="scientific">Cladocopium goreaui</name>
    <dbReference type="NCBI Taxonomy" id="2562237"/>
    <lineage>
        <taxon>Eukaryota</taxon>
        <taxon>Sar</taxon>
        <taxon>Alveolata</taxon>
        <taxon>Dinophyceae</taxon>
        <taxon>Suessiales</taxon>
        <taxon>Symbiodiniaceae</taxon>
        <taxon>Cladocopium</taxon>
    </lineage>
</organism>
<dbReference type="EMBL" id="CAMXCT030001503">
    <property type="protein sequence ID" value="CAL4777998.1"/>
    <property type="molecule type" value="Genomic_DNA"/>
</dbReference>
<feature type="region of interest" description="Disordered" evidence="1">
    <location>
        <begin position="294"/>
        <end position="315"/>
    </location>
</feature>
<feature type="chain" id="PRO_5043270499" evidence="3">
    <location>
        <begin position="20"/>
        <end position="696"/>
    </location>
</feature>
<comment type="caution">
    <text evidence="4">The sequence shown here is derived from an EMBL/GenBank/DDBJ whole genome shotgun (WGS) entry which is preliminary data.</text>
</comment>